<proteinExistence type="inferred from homology"/>
<dbReference type="EC" id="1.1.1.-" evidence="8"/>
<dbReference type="InterPro" id="IPR018170">
    <property type="entry name" value="Aldo/ket_reductase_CS"/>
</dbReference>
<dbReference type="Pfam" id="PF00248">
    <property type="entry name" value="Aldo_ket_red"/>
    <property type="match status" value="1"/>
</dbReference>
<sequence>MIKHLADCTVLQNGVKMPWIGLGVWRVDDGAQVVHAVKTAIQHGYRSIDTAMIYKNEEGVGQAIAEAGVPREELFITTKVWNSDQGYDTTLAAFDESLKKLGLDYLDLYLIHWPGTDKYADTWKALEKLYKDGKVRAIGVCNFHKHHLEELMKTAEVKPMVNQIELHPLLSQKELLTYCKQNNIQVEAWSPLMQGNLDHPVLAKLAQKYEKTPAQIVLRWHLQNGVVIIPKSVKEHRIMENAALFDFALSDEDMGRINDLNQNQRFGPNPDEFFLV</sequence>
<dbReference type="EMBL" id="CP007806">
    <property type="protein sequence ID" value="AIG25324.1"/>
    <property type="molecule type" value="Genomic_DNA"/>
</dbReference>
<keyword evidence="3 8" id="KW-0560">Oxidoreductase</keyword>
<feature type="domain" description="NADP-dependent oxidoreductase" evidence="7">
    <location>
        <begin position="20"/>
        <end position="261"/>
    </location>
</feature>
<keyword evidence="9" id="KW-1185">Reference proteome</keyword>
<evidence type="ECO:0000313" key="8">
    <source>
        <dbReference type="EMBL" id="AIG25324.1"/>
    </source>
</evidence>
<dbReference type="Gene3D" id="3.20.20.100">
    <property type="entry name" value="NADP-dependent oxidoreductase domain"/>
    <property type="match status" value="1"/>
</dbReference>
<evidence type="ECO:0000256" key="1">
    <source>
        <dbReference type="ARBA" id="ARBA00007905"/>
    </source>
</evidence>
<evidence type="ECO:0000256" key="2">
    <source>
        <dbReference type="ARBA" id="ARBA00022857"/>
    </source>
</evidence>
<evidence type="ECO:0000256" key="4">
    <source>
        <dbReference type="PIRSR" id="PIRSR000097-1"/>
    </source>
</evidence>
<reference evidence="8 9" key="1">
    <citation type="journal article" date="2011" name="J. Bacteriol.">
        <title>Genome sequence of Brevibacillus laterosporus LMG 15441, a pathogen of invertebrates.</title>
        <authorList>
            <person name="Djukic M."/>
            <person name="Poehlein A."/>
            <person name="Thurmer A."/>
            <person name="Daniel R."/>
        </authorList>
    </citation>
    <scope>NUCLEOTIDE SEQUENCE [LARGE SCALE GENOMIC DNA]</scope>
    <source>
        <strain evidence="8 9">LMG 15441</strain>
    </source>
</reference>
<name>A0A075R0F1_BRELA</name>
<organism evidence="8 9">
    <name type="scientific">Brevibacillus laterosporus LMG 15441</name>
    <dbReference type="NCBI Taxonomy" id="1042163"/>
    <lineage>
        <taxon>Bacteria</taxon>
        <taxon>Bacillati</taxon>
        <taxon>Bacillota</taxon>
        <taxon>Bacilli</taxon>
        <taxon>Bacillales</taxon>
        <taxon>Paenibacillaceae</taxon>
        <taxon>Brevibacillus</taxon>
    </lineage>
</organism>
<dbReference type="PROSITE" id="PS00062">
    <property type="entry name" value="ALDOKETO_REDUCTASE_2"/>
    <property type="match status" value="1"/>
</dbReference>
<dbReference type="PRINTS" id="PR00069">
    <property type="entry name" value="ALDKETRDTASE"/>
</dbReference>
<dbReference type="InterPro" id="IPR020471">
    <property type="entry name" value="AKR"/>
</dbReference>
<dbReference type="Proteomes" id="UP000005850">
    <property type="component" value="Chromosome"/>
</dbReference>
<dbReference type="InterPro" id="IPR044500">
    <property type="entry name" value="AKR5G"/>
</dbReference>
<dbReference type="PROSITE" id="PS00063">
    <property type="entry name" value="ALDOKETO_REDUCTASE_3"/>
    <property type="match status" value="1"/>
</dbReference>
<dbReference type="PANTHER" id="PTHR43827:SF3">
    <property type="entry name" value="NADP-DEPENDENT OXIDOREDUCTASE DOMAIN-CONTAINING PROTEIN"/>
    <property type="match status" value="1"/>
</dbReference>
<protein>
    <submittedName>
        <fullName evidence="8">Glyoxal reductase</fullName>
        <ecNumber evidence="8">1.1.1.-</ecNumber>
    </submittedName>
</protein>
<dbReference type="STRING" id="1042163.BRLA_c009840"/>
<accession>A0A075R0F1</accession>
<evidence type="ECO:0000259" key="7">
    <source>
        <dbReference type="Pfam" id="PF00248"/>
    </source>
</evidence>
<comment type="similarity">
    <text evidence="1">Belongs to the aldo/keto reductase family.</text>
</comment>
<dbReference type="PANTHER" id="PTHR43827">
    <property type="entry name" value="2,5-DIKETO-D-GLUCONIC ACID REDUCTASE"/>
    <property type="match status" value="1"/>
</dbReference>
<feature type="binding site" evidence="5">
    <location>
        <position position="112"/>
    </location>
    <ligand>
        <name>substrate</name>
    </ligand>
</feature>
<dbReference type="PROSITE" id="PS00798">
    <property type="entry name" value="ALDOKETO_REDUCTASE_1"/>
    <property type="match status" value="1"/>
</dbReference>
<gene>
    <name evidence="8" type="ORF">BRLA_c009840</name>
</gene>
<dbReference type="eggNOG" id="COG0656">
    <property type="taxonomic scope" value="Bacteria"/>
</dbReference>
<feature type="site" description="Lowers pKa of active site Tyr" evidence="6">
    <location>
        <position position="79"/>
    </location>
</feature>
<evidence type="ECO:0000256" key="6">
    <source>
        <dbReference type="PIRSR" id="PIRSR000097-3"/>
    </source>
</evidence>
<feature type="active site" description="Proton donor" evidence="4">
    <location>
        <position position="54"/>
    </location>
</feature>
<dbReference type="InterPro" id="IPR023210">
    <property type="entry name" value="NADP_OxRdtase_dom"/>
</dbReference>
<dbReference type="SUPFAM" id="SSF51430">
    <property type="entry name" value="NAD(P)-linked oxidoreductase"/>
    <property type="match status" value="1"/>
</dbReference>
<dbReference type="AlphaFoldDB" id="A0A075R0F1"/>
<dbReference type="GO" id="GO:0016616">
    <property type="term" value="F:oxidoreductase activity, acting on the CH-OH group of donors, NAD or NADP as acceptor"/>
    <property type="evidence" value="ECO:0007669"/>
    <property type="project" value="UniProtKB-ARBA"/>
</dbReference>
<dbReference type="KEGG" id="blr:BRLA_c009840"/>
<dbReference type="RefSeq" id="WP_003335157.1">
    <property type="nucleotide sequence ID" value="NZ_CP007806.1"/>
</dbReference>
<dbReference type="HOGENOM" id="CLU_023205_0_3_9"/>
<keyword evidence="2" id="KW-0521">NADP</keyword>
<evidence type="ECO:0000256" key="5">
    <source>
        <dbReference type="PIRSR" id="PIRSR000097-2"/>
    </source>
</evidence>
<evidence type="ECO:0000256" key="3">
    <source>
        <dbReference type="ARBA" id="ARBA00023002"/>
    </source>
</evidence>
<dbReference type="CDD" id="cd19157">
    <property type="entry name" value="AKR_AKR5G1-3"/>
    <property type="match status" value="1"/>
</dbReference>
<dbReference type="PIRSF" id="PIRSF000097">
    <property type="entry name" value="AKR"/>
    <property type="match status" value="1"/>
</dbReference>
<dbReference type="InterPro" id="IPR036812">
    <property type="entry name" value="NAD(P)_OxRdtase_dom_sf"/>
</dbReference>
<evidence type="ECO:0000313" key="9">
    <source>
        <dbReference type="Proteomes" id="UP000005850"/>
    </source>
</evidence>
<dbReference type="FunFam" id="3.20.20.100:FF:000015">
    <property type="entry name" value="Oxidoreductase, aldo/keto reductase family"/>
    <property type="match status" value="1"/>
</dbReference>